<dbReference type="EMBL" id="JBBNAG010000005">
    <property type="protein sequence ID" value="KAK9132969.1"/>
    <property type="molecule type" value="Genomic_DNA"/>
</dbReference>
<keyword evidence="2" id="KW-1133">Transmembrane helix</keyword>
<dbReference type="Proteomes" id="UP001419268">
    <property type="component" value="Unassembled WGS sequence"/>
</dbReference>
<name>A0AAP0P7K3_9MAGN</name>
<organism evidence="3 4">
    <name type="scientific">Stephania cephalantha</name>
    <dbReference type="NCBI Taxonomy" id="152367"/>
    <lineage>
        <taxon>Eukaryota</taxon>
        <taxon>Viridiplantae</taxon>
        <taxon>Streptophyta</taxon>
        <taxon>Embryophyta</taxon>
        <taxon>Tracheophyta</taxon>
        <taxon>Spermatophyta</taxon>
        <taxon>Magnoliopsida</taxon>
        <taxon>Ranunculales</taxon>
        <taxon>Menispermaceae</taxon>
        <taxon>Menispermoideae</taxon>
        <taxon>Cissampelideae</taxon>
        <taxon>Stephania</taxon>
    </lineage>
</organism>
<evidence type="ECO:0000313" key="4">
    <source>
        <dbReference type="Proteomes" id="UP001419268"/>
    </source>
</evidence>
<keyword evidence="2" id="KW-0812">Transmembrane</keyword>
<keyword evidence="4" id="KW-1185">Reference proteome</keyword>
<feature type="region of interest" description="Disordered" evidence="1">
    <location>
        <begin position="73"/>
        <end position="92"/>
    </location>
</feature>
<sequence length="196" mass="21235">MKLSCHTPCHATFLPQLPLPHHLPLFFLPLLFSLICLIFFFLSSPLFFSLEDEDESSASLSCASSSFPFPTSSYSPSEPSSESPSSPSSAPPCVGEVVVFEAEDAEGGEGEQGAREGVQAEALEDDVGDAVVDAVTPNQLDEHELVVVGVHEERVLLGSEVEDLKAIKGLRSGCWEVEMEWESVRRNVILGKKKSV</sequence>
<dbReference type="AlphaFoldDB" id="A0AAP0P7K3"/>
<proteinExistence type="predicted"/>
<feature type="transmembrane region" description="Helical" evidence="2">
    <location>
        <begin position="23"/>
        <end position="42"/>
    </location>
</feature>
<keyword evidence="2" id="KW-0472">Membrane</keyword>
<gene>
    <name evidence="3" type="ORF">Scep_012497</name>
</gene>
<evidence type="ECO:0000256" key="2">
    <source>
        <dbReference type="SAM" id="Phobius"/>
    </source>
</evidence>
<evidence type="ECO:0000313" key="3">
    <source>
        <dbReference type="EMBL" id="KAK9132969.1"/>
    </source>
</evidence>
<evidence type="ECO:0000256" key="1">
    <source>
        <dbReference type="SAM" id="MobiDB-lite"/>
    </source>
</evidence>
<comment type="caution">
    <text evidence="3">The sequence shown here is derived from an EMBL/GenBank/DDBJ whole genome shotgun (WGS) entry which is preliminary data.</text>
</comment>
<accession>A0AAP0P7K3</accession>
<reference evidence="3 4" key="1">
    <citation type="submission" date="2024-01" db="EMBL/GenBank/DDBJ databases">
        <title>Genome assemblies of Stephania.</title>
        <authorList>
            <person name="Yang L."/>
        </authorList>
    </citation>
    <scope>NUCLEOTIDE SEQUENCE [LARGE SCALE GENOMIC DNA]</scope>
    <source>
        <strain evidence="3">JXDWG</strain>
        <tissue evidence="3">Leaf</tissue>
    </source>
</reference>
<protein>
    <submittedName>
        <fullName evidence="3">Uncharacterized protein</fullName>
    </submittedName>
</protein>